<protein>
    <submittedName>
        <fullName evidence="4">GNAT family N-acetyltransferase</fullName>
    </submittedName>
</protein>
<dbReference type="EMBL" id="BAAAQM010000024">
    <property type="protein sequence ID" value="GAA1977980.1"/>
    <property type="molecule type" value="Genomic_DNA"/>
</dbReference>
<dbReference type="RefSeq" id="WP_425558695.1">
    <property type="nucleotide sequence ID" value="NZ_BAAAQM010000024.1"/>
</dbReference>
<proteinExistence type="predicted"/>
<dbReference type="InterPro" id="IPR000182">
    <property type="entry name" value="GNAT_dom"/>
</dbReference>
<dbReference type="PANTHER" id="PTHR43877">
    <property type="entry name" value="AMINOALKYLPHOSPHONATE N-ACETYLTRANSFERASE-RELATED-RELATED"/>
    <property type="match status" value="1"/>
</dbReference>
<sequence length="152" mass="16096">MIPPSIVVKEVPWDDPEAAALRAAQRAEIEEMYGPDSEPGVAPSAADIALFVVAYAGGAPVGCGALRPLEPGAAEIKRMYVVPDWRGRGVSSAVLSALEAGAAARGRTTLKLETGPRQAAAIRFYERSGYARVPCFGAYADDPTSQCYQREL</sequence>
<evidence type="ECO:0000313" key="4">
    <source>
        <dbReference type="EMBL" id="GAA1977980.1"/>
    </source>
</evidence>
<feature type="domain" description="N-acetyltransferase" evidence="3">
    <location>
        <begin position="6"/>
        <end position="152"/>
    </location>
</feature>
<gene>
    <name evidence="4" type="ORF">GCM10009838_43280</name>
</gene>
<dbReference type="Pfam" id="PF00583">
    <property type="entry name" value="Acetyltransf_1"/>
    <property type="match status" value="1"/>
</dbReference>
<dbReference type="PANTHER" id="PTHR43877:SF2">
    <property type="entry name" value="AMINOALKYLPHOSPHONATE N-ACETYLTRANSFERASE-RELATED"/>
    <property type="match status" value="1"/>
</dbReference>
<keyword evidence="5" id="KW-1185">Reference proteome</keyword>
<evidence type="ECO:0000256" key="2">
    <source>
        <dbReference type="ARBA" id="ARBA00023315"/>
    </source>
</evidence>
<evidence type="ECO:0000259" key="3">
    <source>
        <dbReference type="PROSITE" id="PS51186"/>
    </source>
</evidence>
<evidence type="ECO:0000313" key="5">
    <source>
        <dbReference type="Proteomes" id="UP001499854"/>
    </source>
</evidence>
<keyword evidence="1" id="KW-0808">Transferase</keyword>
<dbReference type="InterPro" id="IPR016181">
    <property type="entry name" value="Acyl_CoA_acyltransferase"/>
</dbReference>
<dbReference type="InterPro" id="IPR050832">
    <property type="entry name" value="Bact_Acetyltransf"/>
</dbReference>
<dbReference type="Proteomes" id="UP001499854">
    <property type="component" value="Unassembled WGS sequence"/>
</dbReference>
<dbReference type="PROSITE" id="PS51186">
    <property type="entry name" value="GNAT"/>
    <property type="match status" value="1"/>
</dbReference>
<reference evidence="4 5" key="1">
    <citation type="journal article" date="2019" name="Int. J. Syst. Evol. Microbiol.">
        <title>The Global Catalogue of Microorganisms (GCM) 10K type strain sequencing project: providing services to taxonomists for standard genome sequencing and annotation.</title>
        <authorList>
            <consortium name="The Broad Institute Genomics Platform"/>
            <consortium name="The Broad Institute Genome Sequencing Center for Infectious Disease"/>
            <person name="Wu L."/>
            <person name="Ma J."/>
        </authorList>
    </citation>
    <scope>NUCLEOTIDE SEQUENCE [LARGE SCALE GENOMIC DNA]</scope>
    <source>
        <strain evidence="4 5">JCM 16013</strain>
    </source>
</reference>
<dbReference type="SUPFAM" id="SSF55729">
    <property type="entry name" value="Acyl-CoA N-acyltransferases (Nat)"/>
    <property type="match status" value="1"/>
</dbReference>
<comment type="caution">
    <text evidence="4">The sequence shown here is derived from an EMBL/GenBank/DDBJ whole genome shotgun (WGS) entry which is preliminary data.</text>
</comment>
<organism evidence="4 5">
    <name type="scientific">Catenulispora subtropica</name>
    <dbReference type="NCBI Taxonomy" id="450798"/>
    <lineage>
        <taxon>Bacteria</taxon>
        <taxon>Bacillati</taxon>
        <taxon>Actinomycetota</taxon>
        <taxon>Actinomycetes</taxon>
        <taxon>Catenulisporales</taxon>
        <taxon>Catenulisporaceae</taxon>
        <taxon>Catenulispora</taxon>
    </lineage>
</organism>
<evidence type="ECO:0000256" key="1">
    <source>
        <dbReference type="ARBA" id="ARBA00022679"/>
    </source>
</evidence>
<keyword evidence="2" id="KW-0012">Acyltransferase</keyword>
<dbReference type="Gene3D" id="3.40.630.30">
    <property type="match status" value="1"/>
</dbReference>
<dbReference type="CDD" id="cd04301">
    <property type="entry name" value="NAT_SF"/>
    <property type="match status" value="1"/>
</dbReference>
<name>A0ABN2S185_9ACTN</name>
<accession>A0ABN2S185</accession>